<gene>
    <name evidence="2" type="ORF">M9Y10_027132</name>
</gene>
<proteinExistence type="predicted"/>
<reference evidence="2 3" key="1">
    <citation type="submission" date="2024-04" db="EMBL/GenBank/DDBJ databases">
        <title>Tritrichomonas musculus Genome.</title>
        <authorList>
            <person name="Alves-Ferreira E."/>
            <person name="Grigg M."/>
            <person name="Lorenzi H."/>
            <person name="Galac M."/>
        </authorList>
    </citation>
    <scope>NUCLEOTIDE SEQUENCE [LARGE SCALE GENOMIC DNA]</scope>
    <source>
        <strain evidence="2 3">EAF2021</strain>
    </source>
</reference>
<evidence type="ECO:0000313" key="3">
    <source>
        <dbReference type="Proteomes" id="UP001470230"/>
    </source>
</evidence>
<dbReference type="Proteomes" id="UP001470230">
    <property type="component" value="Unassembled WGS sequence"/>
</dbReference>
<evidence type="ECO:0000313" key="2">
    <source>
        <dbReference type="EMBL" id="KAK8841513.1"/>
    </source>
</evidence>
<comment type="caution">
    <text evidence="2">The sequence shown here is derived from an EMBL/GenBank/DDBJ whole genome shotgun (WGS) entry which is preliminary data.</text>
</comment>
<feature type="domain" description="DUF362" evidence="1">
    <location>
        <begin position="32"/>
        <end position="250"/>
    </location>
</feature>
<evidence type="ECO:0000259" key="1">
    <source>
        <dbReference type="Pfam" id="PF04015"/>
    </source>
</evidence>
<dbReference type="InterPro" id="IPR007160">
    <property type="entry name" value="DUF362"/>
</dbReference>
<dbReference type="EMBL" id="JAPFFF010000041">
    <property type="protein sequence ID" value="KAK8841513.1"/>
    <property type="molecule type" value="Genomic_DNA"/>
</dbReference>
<accession>A0ABR2H5L0</accession>
<protein>
    <recommendedName>
        <fullName evidence="1">DUF362 domain-containing protein</fullName>
    </recommendedName>
</protein>
<dbReference type="Pfam" id="PF04015">
    <property type="entry name" value="DUF362"/>
    <property type="match status" value="1"/>
</dbReference>
<name>A0ABR2H5L0_9EUKA</name>
<organism evidence="2 3">
    <name type="scientific">Tritrichomonas musculus</name>
    <dbReference type="NCBI Taxonomy" id="1915356"/>
    <lineage>
        <taxon>Eukaryota</taxon>
        <taxon>Metamonada</taxon>
        <taxon>Parabasalia</taxon>
        <taxon>Tritrichomonadida</taxon>
        <taxon>Tritrichomonadidae</taxon>
        <taxon>Tritrichomonas</taxon>
    </lineage>
</organism>
<keyword evidence="3" id="KW-1185">Reference proteome</keyword>
<sequence>MQPSKVYFTKEITPDSIIKIYKALGRECKGKIAVKISSGEAGGHNFLNPQLIQKFVNSINGTLVESNTVTVYEGSRLHNKDHWKTIEDHGFKAIAPFDILDEEGDYAIPIKNGYQLKTNLVGTHLKNYNSMVVLSHFKGHGMAGFGGALKNMAIGLASAQGKLYVHCPNEPNPTFQRLMEFPLEQFQEAMVDSVSSVFDLLGRENIVHINIANRLSVDCDCVPNPKEPEMADIGVFASLDPVAVDQACVDAVFNSSDPGKQSLINRINERKGIHTLELAEKAGLGTRKYELVNI</sequence>